<keyword evidence="5" id="KW-1185">Reference proteome</keyword>
<name>A0A0G4IK69_PLABS</name>
<keyword evidence="2" id="KW-0472">Membrane</keyword>
<proteinExistence type="predicted"/>
<keyword evidence="2" id="KW-0812">Transmembrane</keyword>
<feature type="compositionally biased region" description="Basic and acidic residues" evidence="1">
    <location>
        <begin position="62"/>
        <end position="71"/>
    </location>
</feature>
<feature type="signal peptide" evidence="3">
    <location>
        <begin position="1"/>
        <end position="19"/>
    </location>
</feature>
<evidence type="ECO:0000256" key="2">
    <source>
        <dbReference type="SAM" id="Phobius"/>
    </source>
</evidence>
<protein>
    <recommendedName>
        <fullName evidence="6">CASP-like protein</fullName>
    </recommendedName>
</protein>
<evidence type="ECO:0000256" key="3">
    <source>
        <dbReference type="SAM" id="SignalP"/>
    </source>
</evidence>
<gene>
    <name evidence="4" type="ORF">PBRA_004289</name>
</gene>
<keyword evidence="3" id="KW-0732">Signal</keyword>
<reference evidence="4 5" key="1">
    <citation type="submission" date="2015-02" db="EMBL/GenBank/DDBJ databases">
        <authorList>
            <person name="Chooi Y.-H."/>
        </authorList>
    </citation>
    <scope>NUCLEOTIDE SEQUENCE [LARGE SCALE GENOMIC DNA]</scope>
    <source>
        <strain evidence="4">E3</strain>
    </source>
</reference>
<feature type="region of interest" description="Disordered" evidence="1">
    <location>
        <begin position="122"/>
        <end position="159"/>
    </location>
</feature>
<organism evidence="4 5">
    <name type="scientific">Plasmodiophora brassicae</name>
    <name type="common">Clubroot disease agent</name>
    <dbReference type="NCBI Taxonomy" id="37360"/>
    <lineage>
        <taxon>Eukaryota</taxon>
        <taxon>Sar</taxon>
        <taxon>Rhizaria</taxon>
        <taxon>Endomyxa</taxon>
        <taxon>Phytomyxea</taxon>
        <taxon>Plasmodiophorida</taxon>
        <taxon>Plasmodiophoridae</taxon>
        <taxon>Plasmodiophora</taxon>
    </lineage>
</organism>
<evidence type="ECO:0000256" key="1">
    <source>
        <dbReference type="SAM" id="MobiDB-lite"/>
    </source>
</evidence>
<feature type="region of interest" description="Disordered" evidence="1">
    <location>
        <begin position="39"/>
        <end position="105"/>
    </location>
</feature>
<evidence type="ECO:0000313" key="5">
    <source>
        <dbReference type="Proteomes" id="UP000039324"/>
    </source>
</evidence>
<feature type="chain" id="PRO_5005192719" description="CASP-like protein" evidence="3">
    <location>
        <begin position="20"/>
        <end position="310"/>
    </location>
</feature>
<dbReference type="EMBL" id="CDSF01000024">
    <property type="protein sequence ID" value="CEO95563.1"/>
    <property type="molecule type" value="Genomic_DNA"/>
</dbReference>
<accession>A0A0G4IK69</accession>
<feature type="transmembrane region" description="Helical" evidence="2">
    <location>
        <begin position="266"/>
        <end position="287"/>
    </location>
</feature>
<feature type="transmembrane region" description="Helical" evidence="2">
    <location>
        <begin position="218"/>
        <end position="236"/>
    </location>
</feature>
<dbReference type="Proteomes" id="UP000039324">
    <property type="component" value="Unassembled WGS sequence"/>
</dbReference>
<keyword evidence="2" id="KW-1133">Transmembrane helix</keyword>
<dbReference type="AlphaFoldDB" id="A0A0G4IK69"/>
<sequence length="310" mass="33132">MLRCSALVVVIATTVQISASMPRSPPSKAPPAIPLVVLPVPPPQTSTTEEPPAASPASAESMRVERSKSEDGLSGFRQWRPPKITCRRRYTSDDPSAFTDGLKTPPPEMVLSLPLALTPAAPRSVVTPAGSRRSSLDISRPVPPVPNTSASLHSTPVLPREPLQDPPTVAALTPATPAVPLKRLVTAGLLVSAYSLTQGRVSSRQEAVRKHNLRGLRQLAYFLLFTGTAVGVNRVISRKSPPFLLSSDDPLLRHAIPEFCYGYGPAAWAFASIVSLSVGVLLSQVMLRFVAVPLLSKGVPHYPDHITFVS</sequence>
<evidence type="ECO:0008006" key="6">
    <source>
        <dbReference type="Google" id="ProtNLM"/>
    </source>
</evidence>
<feature type="compositionally biased region" description="Low complexity" evidence="1">
    <location>
        <begin position="45"/>
        <end position="61"/>
    </location>
</feature>
<evidence type="ECO:0000313" key="4">
    <source>
        <dbReference type="EMBL" id="CEO95563.1"/>
    </source>
</evidence>